<dbReference type="AlphaFoldDB" id="A0A2A4G2Y6"/>
<gene>
    <name evidence="2" type="ORF">COO09_01865</name>
</gene>
<comment type="caution">
    <text evidence="2">The sequence shown here is derived from an EMBL/GenBank/DDBJ whole genome shotgun (WGS) entry which is preliminary data.</text>
</comment>
<keyword evidence="1" id="KW-1133">Transmembrane helix</keyword>
<dbReference type="EMBL" id="NWUF01000001">
    <property type="protein sequence ID" value="PCE44396.1"/>
    <property type="molecule type" value="Genomic_DNA"/>
</dbReference>
<dbReference type="RefSeq" id="WP_139114666.1">
    <property type="nucleotide sequence ID" value="NZ_CP023449.1"/>
</dbReference>
<feature type="transmembrane region" description="Helical" evidence="1">
    <location>
        <begin position="6"/>
        <end position="28"/>
    </location>
</feature>
<evidence type="ECO:0000256" key="1">
    <source>
        <dbReference type="SAM" id="Phobius"/>
    </source>
</evidence>
<dbReference type="Proteomes" id="UP000218934">
    <property type="component" value="Unassembled WGS sequence"/>
</dbReference>
<reference evidence="2 3" key="1">
    <citation type="submission" date="2017-09" db="EMBL/GenBank/DDBJ databases">
        <title>The Catabolism of 3,6-Dichlorosalicylic acid is Initiated by the Cytochrome P450 Monooxygenase DsmABC in Rhizorhabdus dicambivorans Ndbn-20.</title>
        <authorList>
            <person name="Na L."/>
        </authorList>
    </citation>
    <scope>NUCLEOTIDE SEQUENCE [LARGE SCALE GENOMIC DNA]</scope>
    <source>
        <strain evidence="2 3">Ndbn-20m</strain>
    </source>
</reference>
<keyword evidence="1" id="KW-0472">Membrane</keyword>
<accession>A0A2A4G2Y6</accession>
<keyword evidence="3" id="KW-1185">Reference proteome</keyword>
<proteinExistence type="predicted"/>
<evidence type="ECO:0000313" key="3">
    <source>
        <dbReference type="Proteomes" id="UP000218934"/>
    </source>
</evidence>
<organism evidence="2 3">
    <name type="scientific">Rhizorhabdus dicambivorans</name>
    <dbReference type="NCBI Taxonomy" id="1850238"/>
    <lineage>
        <taxon>Bacteria</taxon>
        <taxon>Pseudomonadati</taxon>
        <taxon>Pseudomonadota</taxon>
        <taxon>Alphaproteobacteria</taxon>
        <taxon>Sphingomonadales</taxon>
        <taxon>Sphingomonadaceae</taxon>
        <taxon>Rhizorhabdus</taxon>
    </lineage>
</organism>
<protein>
    <submittedName>
        <fullName evidence="2">Uncharacterized protein</fullName>
    </submittedName>
</protein>
<name>A0A2A4G2Y6_9SPHN</name>
<keyword evidence="1" id="KW-0812">Transmembrane</keyword>
<evidence type="ECO:0000313" key="2">
    <source>
        <dbReference type="EMBL" id="PCE44396.1"/>
    </source>
</evidence>
<sequence>MAVLHYPFTTTLALAVGLFLFVALRLIVGAGRRAPRRQAGFRRFEAKCRLVRTRIRTRQASFQY</sequence>